<dbReference type="NCBIfam" id="TIGR02937">
    <property type="entry name" value="sigma70-ECF"/>
    <property type="match status" value="1"/>
</dbReference>
<dbReference type="InterPro" id="IPR007627">
    <property type="entry name" value="RNA_pol_sigma70_r2"/>
</dbReference>
<dbReference type="InterPro" id="IPR039425">
    <property type="entry name" value="RNA_pol_sigma-70-like"/>
</dbReference>
<sequence>MSITELSPAELVVAAQNGDERARTKLVNAYLPLVYNIVRRALGRNPDVDDVVQEVLLRVVRDLHALRDPSSFRPWLATIAIRQISSYRHRARADMTIGLDEMGEAADTHLDSEDRVILRLQLAAQRHQVAEASGWLDPEDRVPLSLWWQENVGWLTRSEVAAALGLTVAHTGVRLQRMREQLDLSRAIVCALAADPRCAQLDAVISHWDGARTSVWRKRIARHVRDCPECAATMTGQVPLEQLLIGAAPLAVPVGLGLALAAKGLLPAAGAQAAGLAVSHPAPLVASAKGVHATLIGKLAHAVTTYSMVSVATGAALAVGATATYVAWPDPPKPAVVAGPTSPSPAPIASSTPSRSPVPPSPTASPASRRSASPRPSAVAAAVAVGSRSLESVAAPGQYLTFDGDFAAVGAVGVTADQQTRQRATFAVTAGLADTTCVTFRATDGRYLRHSELRLRLSPADGSRLFREDATFCPIPGAVAGSVTLRAYNYPALRLRCRDGAVYIDPSDGSGRFGRESSFIVRTPWAG</sequence>
<dbReference type="GO" id="GO:0046373">
    <property type="term" value="P:L-arabinose metabolic process"/>
    <property type="evidence" value="ECO:0007669"/>
    <property type="project" value="InterPro"/>
</dbReference>
<dbReference type="RefSeq" id="WP_184830810.1">
    <property type="nucleotide sequence ID" value="NZ_JACHMN010000001.1"/>
</dbReference>
<dbReference type="InterPro" id="IPR014284">
    <property type="entry name" value="RNA_pol_sigma-70_dom"/>
</dbReference>
<evidence type="ECO:0000256" key="4">
    <source>
        <dbReference type="ARBA" id="ARBA00023163"/>
    </source>
</evidence>
<evidence type="ECO:0000259" key="6">
    <source>
        <dbReference type="Pfam" id="PF04542"/>
    </source>
</evidence>
<dbReference type="InterPro" id="IPR036195">
    <property type="entry name" value="AbfB_ABD_sf"/>
</dbReference>
<gene>
    <name evidence="8" type="ORF">F4553_000145</name>
</gene>
<protein>
    <submittedName>
        <fullName evidence="8">RNA polymerase sigma factor (Sigma-70 family)</fullName>
    </submittedName>
</protein>
<evidence type="ECO:0000256" key="3">
    <source>
        <dbReference type="ARBA" id="ARBA00023125"/>
    </source>
</evidence>
<proteinExistence type="predicted"/>
<feature type="compositionally biased region" description="Low complexity" evidence="5">
    <location>
        <begin position="364"/>
        <end position="375"/>
    </location>
</feature>
<dbReference type="PANTHER" id="PTHR43133">
    <property type="entry name" value="RNA POLYMERASE ECF-TYPE SIGMA FACTO"/>
    <property type="match status" value="1"/>
</dbReference>
<dbReference type="GO" id="GO:0016987">
    <property type="term" value="F:sigma factor activity"/>
    <property type="evidence" value="ECO:0007669"/>
    <property type="project" value="UniProtKB-KW"/>
</dbReference>
<feature type="domain" description="Alpha-L-arabinofuranosidase B arabinose-binding" evidence="7">
    <location>
        <begin position="389"/>
        <end position="521"/>
    </location>
</feature>
<dbReference type="EMBL" id="JACHMN010000001">
    <property type="protein sequence ID" value="MBB5866766.1"/>
    <property type="molecule type" value="Genomic_DNA"/>
</dbReference>
<keyword evidence="2" id="KW-0731">Sigma factor</keyword>
<evidence type="ECO:0000256" key="2">
    <source>
        <dbReference type="ARBA" id="ARBA00023082"/>
    </source>
</evidence>
<dbReference type="SUPFAM" id="SSF88946">
    <property type="entry name" value="Sigma2 domain of RNA polymerase sigma factors"/>
    <property type="match status" value="1"/>
</dbReference>
<accession>A0A841BHW3</accession>
<dbReference type="InterPro" id="IPR013325">
    <property type="entry name" value="RNA_pol_sigma_r2"/>
</dbReference>
<evidence type="ECO:0000259" key="7">
    <source>
        <dbReference type="Pfam" id="PF05270"/>
    </source>
</evidence>
<dbReference type="Proteomes" id="UP000587527">
    <property type="component" value="Unassembled WGS sequence"/>
</dbReference>
<reference evidence="8 9" key="1">
    <citation type="submission" date="2020-08" db="EMBL/GenBank/DDBJ databases">
        <title>Sequencing the genomes of 1000 actinobacteria strains.</title>
        <authorList>
            <person name="Klenk H.-P."/>
        </authorList>
    </citation>
    <scope>NUCLEOTIDE SEQUENCE [LARGE SCALE GENOMIC DNA]</scope>
    <source>
        <strain evidence="8 9">DSM 45362</strain>
    </source>
</reference>
<keyword evidence="1" id="KW-0805">Transcription regulation</keyword>
<organism evidence="8 9">
    <name type="scientific">Allocatelliglobosispora scoriae</name>
    <dbReference type="NCBI Taxonomy" id="643052"/>
    <lineage>
        <taxon>Bacteria</taxon>
        <taxon>Bacillati</taxon>
        <taxon>Actinomycetota</taxon>
        <taxon>Actinomycetes</taxon>
        <taxon>Micromonosporales</taxon>
        <taxon>Micromonosporaceae</taxon>
        <taxon>Allocatelliglobosispora</taxon>
    </lineage>
</organism>
<keyword evidence="3" id="KW-0238">DNA-binding</keyword>
<feature type="domain" description="RNA polymerase sigma-70 region 2" evidence="6">
    <location>
        <begin position="26"/>
        <end position="92"/>
    </location>
</feature>
<dbReference type="PANTHER" id="PTHR43133:SF8">
    <property type="entry name" value="RNA POLYMERASE SIGMA FACTOR HI_1459-RELATED"/>
    <property type="match status" value="1"/>
</dbReference>
<evidence type="ECO:0000313" key="9">
    <source>
        <dbReference type="Proteomes" id="UP000587527"/>
    </source>
</evidence>
<dbReference type="Gene3D" id="2.80.10.50">
    <property type="match status" value="1"/>
</dbReference>
<evidence type="ECO:0000256" key="5">
    <source>
        <dbReference type="SAM" id="MobiDB-lite"/>
    </source>
</evidence>
<evidence type="ECO:0000256" key="1">
    <source>
        <dbReference type="ARBA" id="ARBA00023015"/>
    </source>
</evidence>
<keyword evidence="4" id="KW-0804">Transcription</keyword>
<dbReference type="CDD" id="cd23399">
    <property type="entry name" value="beta-trefoil_ABD_ABFB"/>
    <property type="match status" value="1"/>
</dbReference>
<dbReference type="Pfam" id="PF04542">
    <property type="entry name" value="Sigma70_r2"/>
    <property type="match status" value="1"/>
</dbReference>
<dbReference type="AlphaFoldDB" id="A0A841BHW3"/>
<dbReference type="Pfam" id="PF05270">
    <property type="entry name" value="AbfB"/>
    <property type="match status" value="1"/>
</dbReference>
<comment type="caution">
    <text evidence="8">The sequence shown here is derived from an EMBL/GenBank/DDBJ whole genome shotgun (WGS) entry which is preliminary data.</text>
</comment>
<dbReference type="SUPFAM" id="SSF110221">
    <property type="entry name" value="AbfB domain"/>
    <property type="match status" value="1"/>
</dbReference>
<dbReference type="InterPro" id="IPR007934">
    <property type="entry name" value="AbfB_ABD"/>
</dbReference>
<evidence type="ECO:0000313" key="8">
    <source>
        <dbReference type="EMBL" id="MBB5866766.1"/>
    </source>
</evidence>
<keyword evidence="9" id="KW-1185">Reference proteome</keyword>
<name>A0A841BHW3_9ACTN</name>
<feature type="region of interest" description="Disordered" evidence="5">
    <location>
        <begin position="336"/>
        <end position="375"/>
    </location>
</feature>
<dbReference type="GO" id="GO:0046556">
    <property type="term" value="F:alpha-L-arabinofuranosidase activity"/>
    <property type="evidence" value="ECO:0007669"/>
    <property type="project" value="InterPro"/>
</dbReference>
<dbReference type="GO" id="GO:0003677">
    <property type="term" value="F:DNA binding"/>
    <property type="evidence" value="ECO:0007669"/>
    <property type="project" value="UniProtKB-KW"/>
</dbReference>
<dbReference type="GO" id="GO:0006352">
    <property type="term" value="P:DNA-templated transcription initiation"/>
    <property type="evidence" value="ECO:0007669"/>
    <property type="project" value="InterPro"/>
</dbReference>
<dbReference type="Gene3D" id="1.10.1740.10">
    <property type="match status" value="1"/>
</dbReference>